<feature type="region of interest" description="Disordered" evidence="1">
    <location>
        <begin position="157"/>
        <end position="178"/>
    </location>
</feature>
<gene>
    <name evidence="3" type="ORF">BBI00_08300</name>
</gene>
<evidence type="ECO:0000256" key="1">
    <source>
        <dbReference type="SAM" id="MobiDB-lite"/>
    </source>
</evidence>
<proteinExistence type="predicted"/>
<evidence type="ECO:0000313" key="3">
    <source>
        <dbReference type="EMBL" id="OCA74335.1"/>
    </source>
</evidence>
<keyword evidence="2" id="KW-0472">Membrane</keyword>
<keyword evidence="2" id="KW-0812">Transmembrane</keyword>
<reference evidence="4" key="1">
    <citation type="submission" date="2016-07" db="EMBL/GenBank/DDBJ databases">
        <authorList>
            <person name="Florea S."/>
            <person name="Webb J.S."/>
            <person name="Jaromczyk J."/>
            <person name="Schardl C.L."/>
        </authorList>
    </citation>
    <scope>NUCLEOTIDE SEQUENCE [LARGE SCALE GENOMIC DNA]</scope>
    <source>
        <strain evidence="4">CC-VM-7</strain>
    </source>
</reference>
<dbReference type="Proteomes" id="UP000093432">
    <property type="component" value="Unassembled WGS sequence"/>
</dbReference>
<accession>A0A1B8ZRX1</accession>
<evidence type="ECO:0000256" key="2">
    <source>
        <dbReference type="SAM" id="Phobius"/>
    </source>
</evidence>
<dbReference type="STRING" id="651561.BBI00_08300"/>
<comment type="caution">
    <text evidence="3">The sequence shown here is derived from an EMBL/GenBank/DDBJ whole genome shotgun (WGS) entry which is preliminary data.</text>
</comment>
<name>A0A1B8ZRX1_9FLAO</name>
<feature type="transmembrane region" description="Helical" evidence="2">
    <location>
        <begin position="6"/>
        <end position="25"/>
    </location>
</feature>
<sequence length="178" mass="20257">MAGFFIFKNLIFSILETFLYIPFIIKKNTDMKVIHSIVLLLLFSSCSSAQYFKVMEASYTLSIGGVKGARSETFNIIIKDNPQLDIKYLLAGNTEIVLKKETKNGITHLQGIYFPENPQYPTINEKDGTTSPMPGETSDLNNVYLVSENVKSKKTIRQKIKIRNKNTQKKIKKEDLPQ</sequence>
<dbReference type="EMBL" id="MAYG01000001">
    <property type="protein sequence ID" value="OCA74335.1"/>
    <property type="molecule type" value="Genomic_DNA"/>
</dbReference>
<organism evidence="3 4">
    <name type="scientific">Chryseobacterium arthrosphaerae</name>
    <dbReference type="NCBI Taxonomy" id="651561"/>
    <lineage>
        <taxon>Bacteria</taxon>
        <taxon>Pseudomonadati</taxon>
        <taxon>Bacteroidota</taxon>
        <taxon>Flavobacteriia</taxon>
        <taxon>Flavobacteriales</taxon>
        <taxon>Weeksellaceae</taxon>
        <taxon>Chryseobacterium group</taxon>
        <taxon>Chryseobacterium</taxon>
    </lineage>
</organism>
<feature type="transmembrane region" description="Helical" evidence="2">
    <location>
        <begin position="32"/>
        <end position="52"/>
    </location>
</feature>
<protein>
    <submittedName>
        <fullName evidence="3">Uncharacterized protein</fullName>
    </submittedName>
</protein>
<dbReference type="AlphaFoldDB" id="A0A1B8ZRX1"/>
<evidence type="ECO:0000313" key="4">
    <source>
        <dbReference type="Proteomes" id="UP000093432"/>
    </source>
</evidence>
<keyword evidence="2" id="KW-1133">Transmembrane helix</keyword>
<feature type="compositionally biased region" description="Basic residues" evidence="1">
    <location>
        <begin position="157"/>
        <end position="171"/>
    </location>
</feature>